<dbReference type="RefSeq" id="WP_253745130.1">
    <property type="nucleotide sequence ID" value="NZ_BAABKA010000067.1"/>
</dbReference>
<dbReference type="GO" id="GO:0003677">
    <property type="term" value="F:DNA binding"/>
    <property type="evidence" value="ECO:0007669"/>
    <property type="project" value="UniProtKB-KW"/>
</dbReference>
<dbReference type="PROSITE" id="PS50937">
    <property type="entry name" value="HTH_MERR_2"/>
    <property type="match status" value="1"/>
</dbReference>
<dbReference type="InterPro" id="IPR000551">
    <property type="entry name" value="MerR-type_HTH_dom"/>
</dbReference>
<dbReference type="SUPFAM" id="SSF46955">
    <property type="entry name" value="Putative DNA-binding domain"/>
    <property type="match status" value="1"/>
</dbReference>
<keyword evidence="1 3" id="KW-0238">DNA-binding</keyword>
<dbReference type="Gene3D" id="1.10.1660.10">
    <property type="match status" value="1"/>
</dbReference>
<accession>A0A9X2GHR2</accession>
<dbReference type="CDD" id="cd01106">
    <property type="entry name" value="HTH_TipAL-Mta"/>
    <property type="match status" value="1"/>
</dbReference>
<dbReference type="GO" id="GO:0003700">
    <property type="term" value="F:DNA-binding transcription factor activity"/>
    <property type="evidence" value="ECO:0007669"/>
    <property type="project" value="InterPro"/>
</dbReference>
<feature type="domain" description="HTH merR-type" evidence="2">
    <location>
        <begin position="78"/>
        <end position="147"/>
    </location>
</feature>
<dbReference type="EMBL" id="JAMZEB010000002">
    <property type="protein sequence ID" value="MCP2358035.1"/>
    <property type="molecule type" value="Genomic_DNA"/>
</dbReference>
<protein>
    <submittedName>
        <fullName evidence="3">DNA-binding transcriptional MerR regulator</fullName>
    </submittedName>
</protein>
<evidence type="ECO:0000256" key="1">
    <source>
        <dbReference type="ARBA" id="ARBA00023125"/>
    </source>
</evidence>
<dbReference type="Proteomes" id="UP001139648">
    <property type="component" value="Unassembled WGS sequence"/>
</dbReference>
<organism evidence="3 4">
    <name type="scientific">Nonomuraea thailandensis</name>
    <dbReference type="NCBI Taxonomy" id="1188745"/>
    <lineage>
        <taxon>Bacteria</taxon>
        <taxon>Bacillati</taxon>
        <taxon>Actinomycetota</taxon>
        <taxon>Actinomycetes</taxon>
        <taxon>Streptosporangiales</taxon>
        <taxon>Streptosporangiaceae</taxon>
        <taxon>Nonomuraea</taxon>
    </lineage>
</organism>
<dbReference type="Pfam" id="PF13411">
    <property type="entry name" value="MerR_1"/>
    <property type="match status" value="1"/>
</dbReference>
<dbReference type="PANTHER" id="PTHR30204">
    <property type="entry name" value="REDOX-CYCLING DRUG-SENSING TRANSCRIPTIONAL ACTIVATOR SOXR"/>
    <property type="match status" value="1"/>
</dbReference>
<name>A0A9X2GHR2_9ACTN</name>
<dbReference type="InterPro" id="IPR009061">
    <property type="entry name" value="DNA-bd_dom_put_sf"/>
</dbReference>
<dbReference type="InterPro" id="IPR029063">
    <property type="entry name" value="SAM-dependent_MTases_sf"/>
</dbReference>
<keyword evidence="4" id="KW-1185">Reference proteome</keyword>
<dbReference type="GO" id="GO:0008757">
    <property type="term" value="F:S-adenosylmethionine-dependent methyltransferase activity"/>
    <property type="evidence" value="ECO:0007669"/>
    <property type="project" value="InterPro"/>
</dbReference>
<reference evidence="3" key="1">
    <citation type="submission" date="2022-06" db="EMBL/GenBank/DDBJ databases">
        <title>Sequencing the genomes of 1000 actinobacteria strains.</title>
        <authorList>
            <person name="Klenk H.-P."/>
        </authorList>
    </citation>
    <scope>NUCLEOTIDE SEQUENCE</scope>
    <source>
        <strain evidence="3">DSM 46694</strain>
    </source>
</reference>
<gene>
    <name evidence="3" type="ORF">HD597_005055</name>
</gene>
<comment type="caution">
    <text evidence="3">The sequence shown here is derived from an EMBL/GenBank/DDBJ whole genome shotgun (WGS) entry which is preliminary data.</text>
</comment>
<evidence type="ECO:0000313" key="3">
    <source>
        <dbReference type="EMBL" id="MCP2358035.1"/>
    </source>
</evidence>
<evidence type="ECO:0000313" key="4">
    <source>
        <dbReference type="Proteomes" id="UP001139648"/>
    </source>
</evidence>
<dbReference type="InterPro" id="IPR013216">
    <property type="entry name" value="Methyltransf_11"/>
</dbReference>
<dbReference type="PROSITE" id="PS00552">
    <property type="entry name" value="HTH_MERR_1"/>
    <property type="match status" value="1"/>
</dbReference>
<evidence type="ECO:0000259" key="2">
    <source>
        <dbReference type="PROSITE" id="PS50937"/>
    </source>
</evidence>
<dbReference type="SUPFAM" id="SSF53335">
    <property type="entry name" value="S-adenosyl-L-methionine-dependent methyltransferases"/>
    <property type="match status" value="1"/>
</dbReference>
<dbReference type="Gene3D" id="3.40.50.150">
    <property type="entry name" value="Vaccinia Virus protein VP39"/>
    <property type="match status" value="1"/>
</dbReference>
<dbReference type="Pfam" id="PF08241">
    <property type="entry name" value="Methyltransf_11"/>
    <property type="match status" value="1"/>
</dbReference>
<proteinExistence type="predicted"/>
<dbReference type="PRINTS" id="PR00040">
    <property type="entry name" value="HTHMERR"/>
</dbReference>
<dbReference type="InterPro" id="IPR047057">
    <property type="entry name" value="MerR_fam"/>
</dbReference>
<dbReference type="PANTHER" id="PTHR30204:SF93">
    <property type="entry name" value="HTH MERR-TYPE DOMAIN-CONTAINING PROTEIN"/>
    <property type="match status" value="1"/>
</dbReference>
<sequence>MAVLANGQIGVLYEIGDTGGIVFDRVSLDWLKTAWPGPPGDRGHRLAEALGAPRPAAVSRVLDPHVASGGIVGAVEDHWTVGRVAGLAGVSVRTLHHYDEIGLVRPSARTAAGYRAYSARDVQRLREVLAYRRLGFGLREIAALVGDPSTDAVAHLRRLRGLLLERRDRADAMVAAIDRELEARAKGLKVTPEEQLEMLGARLYDAIGGAYTATRRTEPRIAAQIWAALGDARTVLNVGAGTGSYEPADRDVTAVEPSAVMRGQRPAGAAPCVAAAAESLPFDDRSFDVAMAVSTVHHWADPIAGLREMRRVARRVVVLTFDTDEPGWQDRFWLTRDYLPEFAAVLDGFPSLAGMAGAIGARAEPVPIPWDCADGLFEAYWRRPAAYLEEPVRRAMSVWTRVGPQAERRAVRSLGDDLESGRWAERNSDLAGLDAADLGLRLLIA</sequence>
<dbReference type="SMART" id="SM00422">
    <property type="entry name" value="HTH_MERR"/>
    <property type="match status" value="1"/>
</dbReference>
<dbReference type="AlphaFoldDB" id="A0A9X2GHR2"/>